<dbReference type="Pfam" id="PF26254">
    <property type="entry name" value="Ig_TRAPPC9-Trs120_1st"/>
    <property type="match status" value="1"/>
</dbReference>
<dbReference type="STRING" id="97359.A0A550CCI2"/>
<comment type="subcellular location">
    <subcellularLocation>
        <location evidence="1">Golgi apparatus</location>
    </subcellularLocation>
</comment>
<dbReference type="AlphaFoldDB" id="A0A550CCI2"/>
<comment type="caution">
    <text evidence="8">The sequence shown here is derived from an EMBL/GenBank/DDBJ whole genome shotgun (WGS) entry which is preliminary data.</text>
</comment>
<dbReference type="PANTHER" id="PTHR21512:SF5">
    <property type="entry name" value="TRAFFICKING PROTEIN PARTICLE COMPLEX SUBUNIT 9"/>
    <property type="match status" value="1"/>
</dbReference>
<dbReference type="Pfam" id="PF26251">
    <property type="entry name" value="TPR_TRAPPC9-Trs120"/>
    <property type="match status" value="1"/>
</dbReference>
<feature type="domain" description="Trs120/TRAPPC9 third Ig-like" evidence="7">
    <location>
        <begin position="985"/>
        <end position="1151"/>
    </location>
</feature>
<gene>
    <name evidence="8" type="ORF">BD626DRAFT_548404</name>
</gene>
<evidence type="ECO:0000313" key="8">
    <source>
        <dbReference type="EMBL" id="TRM62497.1"/>
    </source>
</evidence>
<evidence type="ECO:0000259" key="4">
    <source>
        <dbReference type="Pfam" id="PF08626"/>
    </source>
</evidence>
<dbReference type="InterPro" id="IPR013935">
    <property type="entry name" value="Trs120_TRAPPC9"/>
</dbReference>
<evidence type="ECO:0000256" key="1">
    <source>
        <dbReference type="ARBA" id="ARBA00004555"/>
    </source>
</evidence>
<dbReference type="GO" id="GO:0005802">
    <property type="term" value="C:trans-Golgi network"/>
    <property type="evidence" value="ECO:0007669"/>
    <property type="project" value="TreeGrafter"/>
</dbReference>
<dbReference type="InterPro" id="IPR058565">
    <property type="entry name" value="Ig_TRAPPC9_Trs120_1st"/>
</dbReference>
<evidence type="ECO:0000256" key="3">
    <source>
        <dbReference type="SAM" id="MobiDB-lite"/>
    </source>
</evidence>
<evidence type="ECO:0000259" key="5">
    <source>
        <dbReference type="Pfam" id="PF26251"/>
    </source>
</evidence>
<evidence type="ECO:0000313" key="9">
    <source>
        <dbReference type="Proteomes" id="UP000320762"/>
    </source>
</evidence>
<protein>
    <submittedName>
        <fullName evidence="8">TRAPP II complex</fullName>
    </submittedName>
</protein>
<name>A0A550CCI2_9AGAR</name>
<dbReference type="Pfam" id="PF08626">
    <property type="entry name" value="TRAPPC9-Trs120"/>
    <property type="match status" value="1"/>
</dbReference>
<dbReference type="Pfam" id="PF26282">
    <property type="entry name" value="Ig_TRAPPC9-Trs120_3rd"/>
    <property type="match status" value="1"/>
</dbReference>
<dbReference type="InterPro" id="IPR058567">
    <property type="entry name" value="Ig_TRAPPC9_Trs120_3rd"/>
</dbReference>
<dbReference type="Proteomes" id="UP000320762">
    <property type="component" value="Unassembled WGS sequence"/>
</dbReference>
<dbReference type="InterPro" id="IPR058564">
    <property type="entry name" value="TPR_TRAPPC9_Trs120"/>
</dbReference>
<dbReference type="InterPro" id="IPR058563">
    <property type="entry name" value="Trs120_TRAPPC9_N"/>
</dbReference>
<feature type="compositionally biased region" description="Polar residues" evidence="3">
    <location>
        <begin position="237"/>
        <end position="248"/>
    </location>
</feature>
<keyword evidence="9" id="KW-1185">Reference proteome</keyword>
<feature type="region of interest" description="Disordered" evidence="3">
    <location>
        <begin position="215"/>
        <end position="254"/>
    </location>
</feature>
<evidence type="ECO:0000259" key="6">
    <source>
        <dbReference type="Pfam" id="PF26254"/>
    </source>
</evidence>
<dbReference type="OrthoDB" id="27962at2759"/>
<feature type="domain" description="Trs120/TRAPPC9 TPR region" evidence="5">
    <location>
        <begin position="349"/>
        <end position="652"/>
    </location>
</feature>
<keyword evidence="2" id="KW-0333">Golgi apparatus</keyword>
<evidence type="ECO:0000259" key="7">
    <source>
        <dbReference type="Pfam" id="PF26282"/>
    </source>
</evidence>
<proteinExistence type="predicted"/>
<feature type="domain" description="Trs120/TRAPPC9 N-terminal" evidence="4">
    <location>
        <begin position="5"/>
        <end position="324"/>
    </location>
</feature>
<reference evidence="8 9" key="1">
    <citation type="journal article" date="2019" name="New Phytol.">
        <title>Comparative genomics reveals unique wood-decay strategies and fruiting body development in the Schizophyllaceae.</title>
        <authorList>
            <person name="Almasi E."/>
            <person name="Sahu N."/>
            <person name="Krizsan K."/>
            <person name="Balint B."/>
            <person name="Kovacs G.M."/>
            <person name="Kiss B."/>
            <person name="Cseklye J."/>
            <person name="Drula E."/>
            <person name="Henrissat B."/>
            <person name="Nagy I."/>
            <person name="Chovatia M."/>
            <person name="Adam C."/>
            <person name="LaButti K."/>
            <person name="Lipzen A."/>
            <person name="Riley R."/>
            <person name="Grigoriev I.V."/>
            <person name="Nagy L.G."/>
        </authorList>
    </citation>
    <scope>NUCLEOTIDE SEQUENCE [LARGE SCALE GENOMIC DNA]</scope>
    <source>
        <strain evidence="8 9">NL-1724</strain>
    </source>
</reference>
<accession>A0A550CCI2</accession>
<dbReference type="Pfam" id="PF26280">
    <property type="entry name" value="Ig_TRAPPC9-Trs120_2nd"/>
    <property type="match status" value="1"/>
</dbReference>
<organism evidence="8 9">
    <name type="scientific">Schizophyllum amplum</name>
    <dbReference type="NCBI Taxonomy" id="97359"/>
    <lineage>
        <taxon>Eukaryota</taxon>
        <taxon>Fungi</taxon>
        <taxon>Dikarya</taxon>
        <taxon>Basidiomycota</taxon>
        <taxon>Agaricomycotina</taxon>
        <taxon>Agaricomycetes</taxon>
        <taxon>Agaricomycetidae</taxon>
        <taxon>Agaricales</taxon>
        <taxon>Schizophyllaceae</taxon>
        <taxon>Schizophyllum</taxon>
    </lineage>
</organism>
<sequence length="1280" mass="140106">MDVHSFASLAQVRILLIPVGSIASPTFESYAAEIRSFEQIRLGDITADSKDERARFMPNPLSTGHLHLSYPTHPPPATHTPLSLLRPSHFPLAVIGIATCSRTDSLNNIRAKFNAALLDIFPGGDMYPLARSCFVFEDNDANTNLDAGDDISLVVIPSMLGNKKLYIGTKLADLCSHILGEFGALVQTLESPQGNEYLNARSCLSCHPYSLPPLPSHNSQPEISRPFSLSPAPPMKRTSSIPSRQSTLGLPPAAKKRSSGIGVASSPGRLFKVFGDFFLLAGRTADADIWYNEALQVFKTMPDPPWNASALEGLATIAVVDAWSAGQGLQTSMNTVSTKVPWADTADKLTQAIALYSKQPSYDADEFYPLLSYLYTRAVIRHTSLLFALWSAKGWGPLAFSAMLHPGPSPYLPPTLAHSDAGSTQHLERLSLLSGISRTALSSSLAQVHGPWLLHLGARERIAVLETTASIYGSIGYKRKQAYILLCGREEDAMPAMNGLNSALPTPDGDGVLRRPSRGDVGVRQSESSEGNEGLLRVLKHVCKVFGIDLEAVKILEASSPRASQLLQKVAPTIGDIDQDSLAHYQEPYGWPELQVGVLREAVAVAKALPDYPAVAQFSLSCLKTLQNILDPGDQYYLYNTSASALVTAQRRGEHKVVEYWSGRPALSITAVQLPLMKLPMEKPISALQLRASDVAPILTGATDPFLYNPRRATGAQGRTLIVQNEAVEFILILQNPFVFDLELQSVSLSTSGDPCRSFHRLVLSGKGAEPGMLTVRGCIVQAPGGAPCEFVIPLPSEEQEERLSRKRSALACESGRFKHPGLACRPWTKSARNSSPVQLLEFKVVPELPLMRIRRTSVMHGALMLYEGERSVIRLTLENVSHLPVDFVRLAFDDSTVAFAQQALSEGEMSPLFSWNKDELQAVAPGQKTTLNVVSYGKAGCTEGTIHISYAYVHRQKEGDAQPDVFHTRQLSYPVLVTVYQMLECSSMDILPFPAYVPPPTTSRRQARANMCIDDESGDGWCLFSVEVRNSYGQPFEVFFDRVQEGAPPATSSVTISPGSTSRIVIPLKRLLLPADLLAQPIPTLSDRQFVVNKEKLAAEQQRLQRELFWYREELFKCICGRWKESGGTRDGELSLRQQRLTKSALDVLRLEETDVYLSLYTHDDDGNEHVVPKRAGIFYPPANEFVNLRCRVKNLTATSFSCTLDLGLPSTDDFIHDGVTTGIPLGELGPGEDGEVDMGVCFLARGRFEITAQARVFGGDESRPGTQRLTALVRESGP</sequence>
<feature type="domain" description="Trs120/TRAPPC9 first Ig-like" evidence="6">
    <location>
        <begin position="668"/>
        <end position="847"/>
    </location>
</feature>
<evidence type="ECO:0000256" key="2">
    <source>
        <dbReference type="ARBA" id="ARBA00023034"/>
    </source>
</evidence>
<dbReference type="PANTHER" id="PTHR21512">
    <property type="entry name" value="TRAFFICKING PROTEIN PARTICLE COMPLEX SUBUNIT 9"/>
    <property type="match status" value="1"/>
</dbReference>
<dbReference type="EMBL" id="VDMD01000012">
    <property type="protein sequence ID" value="TRM62497.1"/>
    <property type="molecule type" value="Genomic_DNA"/>
</dbReference>